<dbReference type="PROSITE" id="PS50088">
    <property type="entry name" value="ANK_REPEAT"/>
    <property type="match status" value="1"/>
</dbReference>
<dbReference type="InterPro" id="IPR036770">
    <property type="entry name" value="Ankyrin_rpt-contain_sf"/>
</dbReference>
<dbReference type="SMART" id="SM00248">
    <property type="entry name" value="ANK"/>
    <property type="match status" value="3"/>
</dbReference>
<evidence type="ECO:0000313" key="1">
    <source>
        <dbReference type="EMBL" id="AYV79195.1"/>
    </source>
</evidence>
<gene>
    <name evidence="1" type="ORF">Faunusvirus5_4</name>
</gene>
<reference evidence="1" key="1">
    <citation type="submission" date="2018-10" db="EMBL/GenBank/DDBJ databases">
        <title>Hidden diversity of soil giant viruses.</title>
        <authorList>
            <person name="Schulz F."/>
            <person name="Alteio L."/>
            <person name="Goudeau D."/>
            <person name="Ryan E.M."/>
            <person name="Malmstrom R.R."/>
            <person name="Blanchard J."/>
            <person name="Woyke T."/>
        </authorList>
    </citation>
    <scope>NUCLEOTIDE SEQUENCE</scope>
    <source>
        <strain evidence="1">FNV1</strain>
    </source>
</reference>
<sequence>MLSYVKQIYTDLVYGSADKRYREFMHYLATLKYDKCIECLDQHDDFIFNSDLLTTVTGHGNTRLTRKLIDVTFKLPVDKIHQLNIMNALFVAVINDFREIAGILIDKIGVLQKSYPARYYVNMTDGNSYTLLQYATLNTMYKTIRQLVNIGADINNRDIHGRSLLLIVCSTSQSNIMPINMTIMQYLIKKGVDISVCDTMGKSIYDYAQEIMPLKYYLTTRYKNAIIDTANYASSDNALYMCFARCYVVGVIDIITTYVV</sequence>
<accession>A0A3G4ZWD0</accession>
<dbReference type="InterPro" id="IPR002110">
    <property type="entry name" value="Ankyrin_rpt"/>
</dbReference>
<dbReference type="SUPFAM" id="SSF48403">
    <property type="entry name" value="Ankyrin repeat"/>
    <property type="match status" value="1"/>
</dbReference>
<organism evidence="1">
    <name type="scientific">Faunusvirus sp</name>
    <dbReference type="NCBI Taxonomy" id="2487766"/>
    <lineage>
        <taxon>Viruses</taxon>
        <taxon>Varidnaviria</taxon>
        <taxon>Bamfordvirae</taxon>
        <taxon>Nucleocytoviricota</taxon>
        <taxon>Megaviricetes</taxon>
        <taxon>Imitervirales</taxon>
        <taxon>Mimiviridae</taxon>
    </lineage>
</organism>
<protein>
    <submittedName>
        <fullName evidence="1">Uncharacterized protein</fullName>
    </submittedName>
</protein>
<dbReference type="EMBL" id="MK072136">
    <property type="protein sequence ID" value="AYV79195.1"/>
    <property type="molecule type" value="Genomic_DNA"/>
</dbReference>
<dbReference type="Gene3D" id="1.25.40.20">
    <property type="entry name" value="Ankyrin repeat-containing domain"/>
    <property type="match status" value="1"/>
</dbReference>
<name>A0A3G4ZWD0_9VIRU</name>
<proteinExistence type="predicted"/>